<feature type="transmembrane region" description="Helical" evidence="2">
    <location>
        <begin position="51"/>
        <end position="69"/>
    </location>
</feature>
<dbReference type="AlphaFoldDB" id="A0A9X3PBJ2"/>
<feature type="compositionally biased region" description="Low complexity" evidence="1">
    <location>
        <begin position="155"/>
        <end position="180"/>
    </location>
</feature>
<accession>A0A9X3PBJ2</accession>
<feature type="compositionally biased region" description="Pro residues" evidence="1">
    <location>
        <begin position="1"/>
        <end position="17"/>
    </location>
</feature>
<feature type="compositionally biased region" description="Acidic residues" evidence="1">
    <location>
        <begin position="143"/>
        <end position="154"/>
    </location>
</feature>
<feature type="compositionally biased region" description="Low complexity" evidence="1">
    <location>
        <begin position="187"/>
        <end position="197"/>
    </location>
</feature>
<proteinExistence type="predicted"/>
<dbReference type="EMBL" id="JAPZVP010000009">
    <property type="protein sequence ID" value="MDA1360518.1"/>
    <property type="molecule type" value="Genomic_DNA"/>
</dbReference>
<keyword evidence="2" id="KW-1133">Transmembrane helix</keyword>
<comment type="caution">
    <text evidence="3">The sequence shown here is derived from an EMBL/GenBank/DDBJ whole genome shotgun (WGS) entry which is preliminary data.</text>
</comment>
<keyword evidence="2" id="KW-0812">Transmembrane</keyword>
<evidence type="ECO:0000256" key="2">
    <source>
        <dbReference type="SAM" id="Phobius"/>
    </source>
</evidence>
<gene>
    <name evidence="3" type="ORF">O1R50_12845</name>
</gene>
<evidence type="ECO:0000313" key="4">
    <source>
        <dbReference type="Proteomes" id="UP001146067"/>
    </source>
</evidence>
<feature type="region of interest" description="Disordered" evidence="1">
    <location>
        <begin position="1"/>
        <end position="21"/>
    </location>
</feature>
<evidence type="ECO:0000256" key="1">
    <source>
        <dbReference type="SAM" id="MobiDB-lite"/>
    </source>
</evidence>
<reference evidence="3" key="1">
    <citation type="submission" date="2022-12" db="EMBL/GenBank/DDBJ databases">
        <title>Gycomyces niveus sp.nov.,a novel actinomycete isolated from soil in Shouguan.</title>
        <authorList>
            <person name="Yang X."/>
        </authorList>
    </citation>
    <scope>NUCLEOTIDE SEQUENCE</scope>
    <source>
        <strain evidence="3">NEAU-A15</strain>
    </source>
</reference>
<feature type="region of interest" description="Disordered" evidence="1">
    <location>
        <begin position="104"/>
        <end position="212"/>
    </location>
</feature>
<dbReference type="Proteomes" id="UP001146067">
    <property type="component" value="Unassembled WGS sequence"/>
</dbReference>
<feature type="compositionally biased region" description="Acidic residues" evidence="1">
    <location>
        <begin position="123"/>
        <end position="134"/>
    </location>
</feature>
<feature type="transmembrane region" description="Helical" evidence="2">
    <location>
        <begin position="76"/>
        <end position="98"/>
    </location>
</feature>
<name>A0A9X3PBJ2_9ACTN</name>
<dbReference type="RefSeq" id="WP_270110463.1">
    <property type="nucleotide sequence ID" value="NZ_JAPZVP010000009.1"/>
</dbReference>
<keyword evidence="4" id="KW-1185">Reference proteome</keyword>
<evidence type="ECO:0000313" key="3">
    <source>
        <dbReference type="EMBL" id="MDA1360518.1"/>
    </source>
</evidence>
<feature type="compositionally biased region" description="Low complexity" evidence="1">
    <location>
        <begin position="277"/>
        <end position="289"/>
    </location>
</feature>
<sequence>MTQVPNPPPSSGPPYYGPPAQSGRPRTISLLAVVFGGAALLFGLIPLVGLVVGGLFAAAAIVLGIIGILKSHKVMAIIGISLAALGMIISGAITGATFDAADYEDSADAPSRTIEPTTRPEPTEEPTTSEEPTEEPTTRPEPTEEATTSEEPTEEATTSAEPNEEPTTSAEPTEEPTTSPEAEEDSGGASDGSFGDGIWTVGEDIEPGTYSTTVPDESFGCYWERLSGFSGELDDIIANGNVEPGLQATVTIDSSDQGFNSQDCGTWLPAESEPQEDSGGASDGSFGDGIWTVGEDIEPGTYSTTVPDESFGCYWERLSGFSGELDDIIANGNVEPGLQATVTIDSSDQGFNSQDCGTWELQD</sequence>
<keyword evidence="2" id="KW-0472">Membrane</keyword>
<feature type="region of interest" description="Disordered" evidence="1">
    <location>
        <begin position="268"/>
        <end position="292"/>
    </location>
</feature>
<protein>
    <submittedName>
        <fullName evidence="3">Uncharacterized protein</fullName>
    </submittedName>
</protein>
<organism evidence="3 4">
    <name type="scientific">Glycomyces luteolus</name>
    <dbReference type="NCBI Taxonomy" id="2670330"/>
    <lineage>
        <taxon>Bacteria</taxon>
        <taxon>Bacillati</taxon>
        <taxon>Actinomycetota</taxon>
        <taxon>Actinomycetes</taxon>
        <taxon>Glycomycetales</taxon>
        <taxon>Glycomycetaceae</taxon>
        <taxon>Glycomyces</taxon>
    </lineage>
</organism>